<dbReference type="InterPro" id="IPR011051">
    <property type="entry name" value="RmlC_Cupin_sf"/>
</dbReference>
<accession>A0A5B8L127</accession>
<dbReference type="Pfam" id="PF07883">
    <property type="entry name" value="Cupin_2"/>
    <property type="match status" value="1"/>
</dbReference>
<reference evidence="2" key="1">
    <citation type="submission" date="2020-04" db="EMBL/GenBank/DDBJ databases">
        <title>Nitratireductor sp. nov. isolated from mangrove soil.</title>
        <authorList>
            <person name="Ye Y."/>
        </authorList>
    </citation>
    <scope>NUCLEOTIDE SEQUENCE</scope>
    <source>
        <strain evidence="2">SY7</strain>
    </source>
</reference>
<dbReference type="Gene3D" id="2.60.120.10">
    <property type="entry name" value="Jelly Rolls"/>
    <property type="match status" value="1"/>
</dbReference>
<dbReference type="PANTHER" id="PTHR36440">
    <property type="entry name" value="PUTATIVE (AFU_ORTHOLOGUE AFUA_8G07350)-RELATED"/>
    <property type="match status" value="1"/>
</dbReference>
<dbReference type="InterPro" id="IPR013096">
    <property type="entry name" value="Cupin_2"/>
</dbReference>
<feature type="domain" description="Cupin type-2" evidence="1">
    <location>
        <begin position="45"/>
        <end position="110"/>
    </location>
</feature>
<dbReference type="Proteomes" id="UP000321389">
    <property type="component" value="Chromosome"/>
</dbReference>
<evidence type="ECO:0000313" key="2">
    <source>
        <dbReference type="EMBL" id="QDZ01362.1"/>
    </source>
</evidence>
<dbReference type="PANTHER" id="PTHR36440:SF1">
    <property type="entry name" value="PUTATIVE (AFU_ORTHOLOGUE AFUA_8G07350)-RELATED"/>
    <property type="match status" value="1"/>
</dbReference>
<dbReference type="EMBL" id="CP042301">
    <property type="protein sequence ID" value="QDZ01362.1"/>
    <property type="molecule type" value="Genomic_DNA"/>
</dbReference>
<dbReference type="InterPro" id="IPR014710">
    <property type="entry name" value="RmlC-like_jellyroll"/>
</dbReference>
<dbReference type="AlphaFoldDB" id="A0A5B8L127"/>
<name>A0A5B8L127_9HYPH</name>
<evidence type="ECO:0000259" key="1">
    <source>
        <dbReference type="Pfam" id="PF07883"/>
    </source>
</evidence>
<gene>
    <name evidence="2" type="ORF">FQ775_13790</name>
</gene>
<evidence type="ECO:0000313" key="3">
    <source>
        <dbReference type="Proteomes" id="UP000321389"/>
    </source>
</evidence>
<dbReference type="SUPFAM" id="SSF51182">
    <property type="entry name" value="RmlC-like cupins"/>
    <property type="match status" value="1"/>
</dbReference>
<sequence length="165" mass="18166">MAMRMATPVLGPKHGESFDLGSLGARYLLTGAASGGRVSVLEHWVPPRTLAAPLHRHSREDEYSFVLSGRMGAQLGDRTLEAGPGDFVFKPRGEWHTFWNPGEEECRLLELISPAGFEEMFREIAGDPEAMAGEAAEALDAKYGLEVSYESIARFCSEHRLEFPA</sequence>
<proteinExistence type="predicted"/>
<dbReference type="InterPro" id="IPR053146">
    <property type="entry name" value="QDO-like"/>
</dbReference>
<protein>
    <submittedName>
        <fullName evidence="2">Cupin domain-containing protein</fullName>
    </submittedName>
</protein>
<organism evidence="2 3">
    <name type="scientific">Nitratireductor mangrovi</name>
    <dbReference type="NCBI Taxonomy" id="2599600"/>
    <lineage>
        <taxon>Bacteria</taxon>
        <taxon>Pseudomonadati</taxon>
        <taxon>Pseudomonadota</taxon>
        <taxon>Alphaproteobacteria</taxon>
        <taxon>Hyphomicrobiales</taxon>
        <taxon>Phyllobacteriaceae</taxon>
        <taxon>Nitratireductor</taxon>
    </lineage>
</organism>
<dbReference type="KEGG" id="niy:FQ775_13790"/>
<dbReference type="OrthoDB" id="9798709at2"/>
<keyword evidence="3" id="KW-1185">Reference proteome</keyword>